<feature type="signal peptide" evidence="8">
    <location>
        <begin position="1"/>
        <end position="17"/>
    </location>
</feature>
<feature type="domain" description="T-cell immunomodulatory protein TIP C2" evidence="9">
    <location>
        <begin position="464"/>
        <end position="563"/>
    </location>
</feature>
<name>T1KQW3_TETUR</name>
<dbReference type="eggNOG" id="KOG4550">
    <property type="taxonomic scope" value="Eukaryota"/>
</dbReference>
<sequence length="614" mass="68517">MIHLWILYFCCISSTLSQSLLDQGGLLAAFGDLNNDKLTDIFVITDDGNSFGALLAQKGKNAFSGVDRKCTMPDNEIIVELIPSDFTGNAMMDVLVVSGTPSKGDLIDTFNLRLLRPNGSLLDCAPLSERPFATVNSHPLLLDYNGDMISDILAQDGKIDPVYYVWIGREEGMPEKTKFPASKDGFKSSRSLPMKSPHSNAFIDLNKDGVADIFITTATEMQYWLASENGYLEPTYTFEYPKSSKGSLKIGQSIFVDINSDGQIDHLVPVCNPHYCSIYGLLWNFTASYEWEILLDDIKIDGNPYQFVEIDHIHFKIPMALRAGDVTMDGYPDLIAIMRHGSHVNEVVIFQNEPSANNSFGRHLSPSVVPLKKSLSNAGDPELATFFDISENGKLDILINTGPLYNDSRTPSTPLQTRKMKIFGEIDESGIDSNFLKVLVSSGLCTDRNCYGKDYYVIEKYRVPYGTNRAGPTVCTSLLDSKGLQMESCAGQLSQSAHFALQMPYCFFGLGPYANYIDRLTVTVPSGNTSTILKHVEEQFVPDSQIVIITNPLNEPKKWKVQFWLTPSEFINKTLYTFTAICLVLIILIAILHHKEVREDAYEKQLFKGFWVDS</sequence>
<evidence type="ECO:0000256" key="3">
    <source>
        <dbReference type="ARBA" id="ARBA00022692"/>
    </source>
</evidence>
<comment type="similarity">
    <text evidence="2">Belongs to the TIP family.</text>
</comment>
<reference evidence="10" key="2">
    <citation type="submission" date="2015-06" db="UniProtKB">
        <authorList>
            <consortium name="EnsemblMetazoa"/>
        </authorList>
    </citation>
    <scope>IDENTIFICATION</scope>
</reference>
<evidence type="ECO:0000259" key="9">
    <source>
        <dbReference type="Pfam" id="PF23122"/>
    </source>
</evidence>
<dbReference type="KEGG" id="tut:107366504"/>
<reference evidence="11" key="1">
    <citation type="submission" date="2011-08" db="EMBL/GenBank/DDBJ databases">
        <authorList>
            <person name="Rombauts S."/>
        </authorList>
    </citation>
    <scope>NUCLEOTIDE SEQUENCE</scope>
    <source>
        <strain evidence="11">London</strain>
    </source>
</reference>
<dbReference type="HOGENOM" id="CLU_020272_2_0_1"/>
<dbReference type="PANTHER" id="PTHR13412">
    <property type="entry name" value="T-CELL IMMUNOMODULATORY PROTEIN HOMOLOG"/>
    <property type="match status" value="1"/>
</dbReference>
<gene>
    <name evidence="10" type="primary">107366504</name>
</gene>
<dbReference type="Proteomes" id="UP000015104">
    <property type="component" value="Unassembled WGS sequence"/>
</dbReference>
<keyword evidence="5 7" id="KW-0472">Membrane</keyword>
<evidence type="ECO:0000256" key="4">
    <source>
        <dbReference type="ARBA" id="ARBA00022989"/>
    </source>
</evidence>
<keyword evidence="6" id="KW-0325">Glycoprotein</keyword>
<keyword evidence="4 7" id="KW-1133">Transmembrane helix</keyword>
<dbReference type="SUPFAM" id="SSF69318">
    <property type="entry name" value="Integrin alpha N-terminal domain"/>
    <property type="match status" value="1"/>
</dbReference>
<dbReference type="EnsemblMetazoa" id="tetur18g01380.1">
    <property type="protein sequence ID" value="tetur18g01380.1"/>
    <property type="gene ID" value="tetur18g01380"/>
</dbReference>
<keyword evidence="8" id="KW-0732">Signal</keyword>
<dbReference type="OrthoDB" id="10250728at2759"/>
<keyword evidence="3 7" id="KW-0812">Transmembrane</keyword>
<keyword evidence="11" id="KW-1185">Reference proteome</keyword>
<evidence type="ECO:0000256" key="6">
    <source>
        <dbReference type="ARBA" id="ARBA00023180"/>
    </source>
</evidence>
<dbReference type="InterPro" id="IPR028994">
    <property type="entry name" value="Integrin_alpha_N"/>
</dbReference>
<dbReference type="EMBL" id="CAEY01000382">
    <property type="status" value="NOT_ANNOTATED_CDS"/>
    <property type="molecule type" value="Genomic_DNA"/>
</dbReference>
<dbReference type="OMA" id="WQDFHIT"/>
<feature type="chain" id="PRO_5004581016" description="T-cell immunomodulatory protein TIP C2 domain-containing protein" evidence="8">
    <location>
        <begin position="18"/>
        <end position="614"/>
    </location>
</feature>
<dbReference type="InterPro" id="IPR057089">
    <property type="entry name" value="C2_TIP"/>
</dbReference>
<organism evidence="10 11">
    <name type="scientific">Tetranychus urticae</name>
    <name type="common">Two-spotted spider mite</name>
    <dbReference type="NCBI Taxonomy" id="32264"/>
    <lineage>
        <taxon>Eukaryota</taxon>
        <taxon>Metazoa</taxon>
        <taxon>Ecdysozoa</taxon>
        <taxon>Arthropoda</taxon>
        <taxon>Chelicerata</taxon>
        <taxon>Arachnida</taxon>
        <taxon>Acari</taxon>
        <taxon>Acariformes</taxon>
        <taxon>Trombidiformes</taxon>
        <taxon>Prostigmata</taxon>
        <taxon>Eleutherengona</taxon>
        <taxon>Raphignathae</taxon>
        <taxon>Tetranychoidea</taxon>
        <taxon>Tetranychidae</taxon>
        <taxon>Tetranychus</taxon>
    </lineage>
</organism>
<evidence type="ECO:0000256" key="1">
    <source>
        <dbReference type="ARBA" id="ARBA00004479"/>
    </source>
</evidence>
<accession>T1KQW3</accession>
<comment type="subcellular location">
    <subcellularLocation>
        <location evidence="1">Membrane</location>
        <topology evidence="1">Single-pass type I membrane protein</topology>
    </subcellularLocation>
</comment>
<evidence type="ECO:0000256" key="5">
    <source>
        <dbReference type="ARBA" id="ARBA00023136"/>
    </source>
</evidence>
<dbReference type="GO" id="GO:0005886">
    <property type="term" value="C:plasma membrane"/>
    <property type="evidence" value="ECO:0007669"/>
    <property type="project" value="TreeGrafter"/>
</dbReference>
<evidence type="ECO:0000256" key="8">
    <source>
        <dbReference type="SAM" id="SignalP"/>
    </source>
</evidence>
<dbReference type="InterPro" id="IPR024881">
    <property type="entry name" value="Tip"/>
</dbReference>
<dbReference type="Pfam" id="PF23122">
    <property type="entry name" value="C2_ITFG1"/>
    <property type="match status" value="1"/>
</dbReference>
<dbReference type="PANTHER" id="PTHR13412:SF0">
    <property type="entry name" value="T-CELL IMMUNOMODULATORY PROTEIN"/>
    <property type="match status" value="1"/>
</dbReference>
<evidence type="ECO:0000313" key="11">
    <source>
        <dbReference type="Proteomes" id="UP000015104"/>
    </source>
</evidence>
<feature type="transmembrane region" description="Helical" evidence="7">
    <location>
        <begin position="575"/>
        <end position="592"/>
    </location>
</feature>
<proteinExistence type="inferred from homology"/>
<dbReference type="Gene3D" id="2.130.10.130">
    <property type="entry name" value="Integrin alpha, N-terminal"/>
    <property type="match status" value="1"/>
</dbReference>
<evidence type="ECO:0000256" key="7">
    <source>
        <dbReference type="SAM" id="Phobius"/>
    </source>
</evidence>
<evidence type="ECO:0000256" key="2">
    <source>
        <dbReference type="ARBA" id="ARBA00006496"/>
    </source>
</evidence>
<evidence type="ECO:0000313" key="10">
    <source>
        <dbReference type="EnsemblMetazoa" id="tetur18g01380.1"/>
    </source>
</evidence>
<protein>
    <recommendedName>
        <fullName evidence="9">T-cell immunomodulatory protein TIP C2 domain-containing protein</fullName>
    </recommendedName>
</protein>
<dbReference type="AlphaFoldDB" id="T1KQW3"/>